<reference evidence="2" key="1">
    <citation type="submission" date="2023-07" db="EMBL/GenBank/DDBJ databases">
        <title>A chromosome-level genome assembly of Lolium multiflorum.</title>
        <authorList>
            <person name="Chen Y."/>
            <person name="Copetti D."/>
            <person name="Kolliker R."/>
            <person name="Studer B."/>
        </authorList>
    </citation>
    <scope>NUCLEOTIDE SEQUENCE</scope>
    <source>
        <strain evidence="2">02402/16</strain>
        <tissue evidence="2">Leaf</tissue>
    </source>
</reference>
<organism evidence="2 3">
    <name type="scientific">Lolium multiflorum</name>
    <name type="common">Italian ryegrass</name>
    <name type="synonym">Lolium perenne subsp. multiflorum</name>
    <dbReference type="NCBI Taxonomy" id="4521"/>
    <lineage>
        <taxon>Eukaryota</taxon>
        <taxon>Viridiplantae</taxon>
        <taxon>Streptophyta</taxon>
        <taxon>Embryophyta</taxon>
        <taxon>Tracheophyta</taxon>
        <taxon>Spermatophyta</taxon>
        <taxon>Magnoliopsida</taxon>
        <taxon>Liliopsida</taxon>
        <taxon>Poales</taxon>
        <taxon>Poaceae</taxon>
        <taxon>BOP clade</taxon>
        <taxon>Pooideae</taxon>
        <taxon>Poodae</taxon>
        <taxon>Poeae</taxon>
        <taxon>Poeae Chloroplast Group 2 (Poeae type)</taxon>
        <taxon>Loliodinae</taxon>
        <taxon>Loliinae</taxon>
        <taxon>Lolium</taxon>
    </lineage>
</organism>
<feature type="region of interest" description="Disordered" evidence="1">
    <location>
        <begin position="1"/>
        <end position="61"/>
    </location>
</feature>
<feature type="region of interest" description="Disordered" evidence="1">
    <location>
        <begin position="687"/>
        <end position="725"/>
    </location>
</feature>
<feature type="compositionally biased region" description="Acidic residues" evidence="1">
    <location>
        <begin position="15"/>
        <end position="27"/>
    </location>
</feature>
<evidence type="ECO:0000313" key="3">
    <source>
        <dbReference type="Proteomes" id="UP001231189"/>
    </source>
</evidence>
<feature type="compositionally biased region" description="Gly residues" evidence="1">
    <location>
        <begin position="325"/>
        <end position="338"/>
    </location>
</feature>
<feature type="region of interest" description="Disordered" evidence="1">
    <location>
        <begin position="512"/>
        <end position="531"/>
    </location>
</feature>
<evidence type="ECO:0000313" key="2">
    <source>
        <dbReference type="EMBL" id="KAK1620256.1"/>
    </source>
</evidence>
<dbReference type="EMBL" id="JAUUTY010000006">
    <property type="protein sequence ID" value="KAK1620256.1"/>
    <property type="molecule type" value="Genomic_DNA"/>
</dbReference>
<protein>
    <recommendedName>
        <fullName evidence="4">Transposon protein, putative, CACTA, En/Spm sub-class</fullName>
    </recommendedName>
</protein>
<evidence type="ECO:0008006" key="4">
    <source>
        <dbReference type="Google" id="ProtNLM"/>
    </source>
</evidence>
<feature type="region of interest" description="Disordered" evidence="1">
    <location>
        <begin position="815"/>
        <end position="847"/>
    </location>
</feature>
<sequence>MSSYNVWTKHGEEGVMMEDGDEEEDNDDQYRSMFSECFDTAMDDNEEEGGEEQASDDPVDDDLRRAISDARRDCGTDKERLQVDKMLEDHHKLLYPGCEDGHRKLGSILELLKWKAEVGVTDSGFEKLMIILKKLYPRNNELPVSTYEAKKLVCPLGLDVHKIHACINDCILYRGEKYENLNKCPICGALRYKIRKDDPGDVEGEPPRKRVPAKVMWYAPIIPRLKRLFRNKEHAKLLRWHMEERKKDAMLRHPADGRQWRNIGREFPDFAETMDQFERDLEQEDILANFIRDGDGEAGGSGDHGDAGGSGDHGEADGSGDHGEAGGSGDHGEAGGSGDGEDDGTGHDEASEDKLEKRGPAKRLGKRDHFNIEAISPEGQPVAPASVRVTFKNQCGVVVRDHIPITVREWNKTKNVSEDQVADRYKNTLFDDFMSHFTLPNLGSESENAKQRALVKKWALKKMGELFRAYKNRLWQNYKKDKKPPVFENYLAKQEHNWEEFVKYKESEEAVKKKKKNKKNASEKKYHHHTGRGGYEVAMPKWDAQEAEMKLNGITPEPEREGWDIRARNWFLAHGCEYDMKTGNIVETDSRVRVPREEWIKVTTEIKAGKLKFAPDREKDLLTLVLGNPEKGGRTRGFGPSVPWSLGFPADAETYRSRARAKKRELEVQNDRMAEFQCRLDQQQRELQQQQREINELKGQRRDNTADISQRRDSSGRLGGPFYTDDDRCRSRRPLGWNQGANTLISMRCSGRFLLRWRSAMSYRHLDLKVSRQHGMAIRFQLAMLVSGWIQLSRRGRHWSLISLEVMGGLHSRGAGRNHSLGKEEHQAARLGSPYQSSEQVTITSSR</sequence>
<feature type="compositionally biased region" description="Acidic residues" evidence="1">
    <location>
        <begin position="41"/>
        <end position="60"/>
    </location>
</feature>
<dbReference type="Proteomes" id="UP001231189">
    <property type="component" value="Unassembled WGS sequence"/>
</dbReference>
<dbReference type="AlphaFoldDB" id="A0AAD8VWA5"/>
<gene>
    <name evidence="2" type="ORF">QYE76_025773</name>
</gene>
<dbReference type="PANTHER" id="PTHR33018:SF34">
    <property type="entry name" value="OS02G0472350 PROTEIN"/>
    <property type="match status" value="1"/>
</dbReference>
<feature type="compositionally biased region" description="Basic and acidic residues" evidence="1">
    <location>
        <begin position="693"/>
        <end position="715"/>
    </location>
</feature>
<feature type="compositionally biased region" description="Gly residues" evidence="1">
    <location>
        <begin position="297"/>
        <end position="311"/>
    </location>
</feature>
<keyword evidence="3" id="KW-1185">Reference proteome</keyword>
<feature type="compositionally biased region" description="Polar residues" evidence="1">
    <location>
        <begin position="834"/>
        <end position="847"/>
    </location>
</feature>
<dbReference type="PANTHER" id="PTHR33018">
    <property type="entry name" value="OS10G0338966 PROTEIN-RELATED"/>
    <property type="match status" value="1"/>
</dbReference>
<feature type="compositionally biased region" description="Basic and acidic residues" evidence="1">
    <location>
        <begin position="312"/>
        <end position="324"/>
    </location>
</feature>
<feature type="region of interest" description="Disordered" evidence="1">
    <location>
        <begin position="292"/>
        <end position="377"/>
    </location>
</feature>
<name>A0AAD8VWA5_LOLMU</name>
<accession>A0AAD8VWA5</accession>
<evidence type="ECO:0000256" key="1">
    <source>
        <dbReference type="SAM" id="MobiDB-lite"/>
    </source>
</evidence>
<comment type="caution">
    <text evidence="2">The sequence shown here is derived from an EMBL/GenBank/DDBJ whole genome shotgun (WGS) entry which is preliminary data.</text>
</comment>
<proteinExistence type="predicted"/>
<feature type="compositionally biased region" description="Basic and acidic residues" evidence="1">
    <location>
        <begin position="344"/>
        <end position="359"/>
    </location>
</feature>